<organism evidence="1 2">
    <name type="scientific">Bifidobacterium mongoliense DSM 21395</name>
    <dbReference type="NCBI Taxonomy" id="1437603"/>
    <lineage>
        <taxon>Bacteria</taxon>
        <taxon>Bacillati</taxon>
        <taxon>Actinomycetota</taxon>
        <taxon>Actinomycetes</taxon>
        <taxon>Bifidobacteriales</taxon>
        <taxon>Bifidobacteriaceae</taxon>
        <taxon>Bifidobacterium</taxon>
    </lineage>
</organism>
<evidence type="ECO:0000313" key="2">
    <source>
        <dbReference type="Proteomes" id="UP000029082"/>
    </source>
</evidence>
<proteinExistence type="predicted"/>
<dbReference type="AlphaFoldDB" id="A0A087C4M2"/>
<gene>
    <name evidence="1" type="ORF">BMON_1486</name>
</gene>
<dbReference type="STRING" id="1437603.GCA_000771525_01768"/>
<dbReference type="eggNOG" id="COG0455">
    <property type="taxonomic scope" value="Bacteria"/>
</dbReference>
<dbReference type="Proteomes" id="UP000029082">
    <property type="component" value="Unassembled WGS sequence"/>
</dbReference>
<comment type="caution">
    <text evidence="1">The sequence shown here is derived from an EMBL/GenBank/DDBJ whole genome shotgun (WGS) entry which is preliminary data.</text>
</comment>
<name>A0A087C4M2_9BIFI</name>
<protein>
    <submittedName>
        <fullName evidence="1">Cobyric acid synthase</fullName>
    </submittedName>
</protein>
<dbReference type="EMBL" id="JGZE01000004">
    <property type="protein sequence ID" value="KFI78222.1"/>
    <property type="molecule type" value="Genomic_DNA"/>
</dbReference>
<evidence type="ECO:0000313" key="1">
    <source>
        <dbReference type="EMBL" id="KFI78222.1"/>
    </source>
</evidence>
<accession>A0A087C4M2</accession>
<keyword evidence="2" id="KW-1185">Reference proteome</keyword>
<reference evidence="1 2" key="1">
    <citation type="submission" date="2014-03" db="EMBL/GenBank/DDBJ databases">
        <title>Genomics of Bifidobacteria.</title>
        <authorList>
            <person name="Ventura M."/>
            <person name="Milani C."/>
            <person name="Lugli G.A."/>
        </authorList>
    </citation>
    <scope>NUCLEOTIDE SEQUENCE [LARGE SCALE GENOMIC DNA]</scope>
    <source>
        <strain evidence="1 2">DSM 21395</strain>
    </source>
</reference>
<dbReference type="Gene3D" id="3.40.50.300">
    <property type="entry name" value="P-loop containing nucleotide triphosphate hydrolases"/>
    <property type="match status" value="1"/>
</dbReference>
<dbReference type="SUPFAM" id="SSF52540">
    <property type="entry name" value="P-loop containing nucleoside triphosphate hydrolases"/>
    <property type="match status" value="1"/>
</dbReference>
<dbReference type="InterPro" id="IPR027417">
    <property type="entry name" value="P-loop_NTPase"/>
</dbReference>
<sequence>MAHSGLPGYGIMGAKACVAFDHIGLTGLPRTPSWRFDCVMSNDPSIAAPRSRDRRRFYTAGPTGDDTSEIPIVSPSGSAQIRPSWMGGGMVHGIERRRAMVPQGATDESWGRNIVVCTAVSGGLGLSVLVARLAWEMADLGHDCALVDADFHAGGLDVLLGVEHERGMRFSDVKAPLGRIEGPALREKLVVWEGVRVLPYDAWNGAPPEWWEVEAVLRGLGQAADVVFVDAGSGASLPAGMERVGAVHCVAVELSVLGLARAKTYLARLDLDGLATGMKPMVVGLHPRGASRSRRLLGVDEASDYLGCPVMGPIRHRRGLQYQVLEGLGITRGSRSGRGMATRIAQRVEGMLGADAVAAAGKHRRVVDDVR</sequence>